<protein>
    <submittedName>
        <fullName evidence="2">Uncharacterized protein</fullName>
    </submittedName>
</protein>
<feature type="compositionally biased region" description="Polar residues" evidence="1">
    <location>
        <begin position="1"/>
        <end position="30"/>
    </location>
</feature>
<feature type="region of interest" description="Disordered" evidence="1">
    <location>
        <begin position="66"/>
        <end position="124"/>
    </location>
</feature>
<proteinExistence type="predicted"/>
<gene>
    <name evidence="2" type="ORF">KC19_6G133000</name>
</gene>
<dbReference type="EMBL" id="CM026427">
    <property type="protein sequence ID" value="KAG0570017.1"/>
    <property type="molecule type" value="Genomic_DNA"/>
</dbReference>
<evidence type="ECO:0000313" key="2">
    <source>
        <dbReference type="EMBL" id="KAG0570017.1"/>
    </source>
</evidence>
<keyword evidence="3" id="KW-1185">Reference proteome</keyword>
<evidence type="ECO:0000313" key="3">
    <source>
        <dbReference type="Proteomes" id="UP000822688"/>
    </source>
</evidence>
<reference evidence="2 3" key="1">
    <citation type="submission" date="2020-06" db="EMBL/GenBank/DDBJ databases">
        <title>WGS assembly of Ceratodon purpureus strain R40.</title>
        <authorList>
            <person name="Carey S.B."/>
            <person name="Jenkins J."/>
            <person name="Shu S."/>
            <person name="Lovell J.T."/>
            <person name="Sreedasyam A."/>
            <person name="Maumus F."/>
            <person name="Tiley G.P."/>
            <person name="Fernandez-Pozo N."/>
            <person name="Barry K."/>
            <person name="Chen C."/>
            <person name="Wang M."/>
            <person name="Lipzen A."/>
            <person name="Daum C."/>
            <person name="Saski C.A."/>
            <person name="Payton A.C."/>
            <person name="Mcbreen J.C."/>
            <person name="Conrad R.E."/>
            <person name="Kollar L.M."/>
            <person name="Olsson S."/>
            <person name="Huttunen S."/>
            <person name="Landis J.B."/>
            <person name="Wickett N.J."/>
            <person name="Johnson M.G."/>
            <person name="Rensing S.A."/>
            <person name="Grimwood J."/>
            <person name="Schmutz J."/>
            <person name="Mcdaniel S.F."/>
        </authorList>
    </citation>
    <scope>NUCLEOTIDE SEQUENCE [LARGE SCALE GENOMIC DNA]</scope>
    <source>
        <strain evidence="2 3">R40</strain>
    </source>
</reference>
<evidence type="ECO:0000256" key="1">
    <source>
        <dbReference type="SAM" id="MobiDB-lite"/>
    </source>
</evidence>
<dbReference type="Proteomes" id="UP000822688">
    <property type="component" value="Chromosome 6"/>
</dbReference>
<feature type="compositionally biased region" description="Polar residues" evidence="1">
    <location>
        <begin position="67"/>
        <end position="84"/>
    </location>
</feature>
<organism evidence="2 3">
    <name type="scientific">Ceratodon purpureus</name>
    <name type="common">Fire moss</name>
    <name type="synonym">Dicranum purpureum</name>
    <dbReference type="NCBI Taxonomy" id="3225"/>
    <lineage>
        <taxon>Eukaryota</taxon>
        <taxon>Viridiplantae</taxon>
        <taxon>Streptophyta</taxon>
        <taxon>Embryophyta</taxon>
        <taxon>Bryophyta</taxon>
        <taxon>Bryophytina</taxon>
        <taxon>Bryopsida</taxon>
        <taxon>Dicranidae</taxon>
        <taxon>Pseudoditrichales</taxon>
        <taxon>Ditrichaceae</taxon>
        <taxon>Ceratodon</taxon>
    </lineage>
</organism>
<feature type="region of interest" description="Disordered" evidence="1">
    <location>
        <begin position="1"/>
        <end position="51"/>
    </location>
</feature>
<sequence length="124" mass="13866">MEDHMTASTPVTPSSLANLQHRNNAATSPSTFPPKCRPPSSSAPLSRKSPEARQLELTLLRPPLQFRTAQQLPQSISRHALSTTPRHRSLEPQCRHRRGKCRPTETRSRRLAGTDRTAFAEYSA</sequence>
<comment type="caution">
    <text evidence="2">The sequence shown here is derived from an EMBL/GenBank/DDBJ whole genome shotgun (WGS) entry which is preliminary data.</text>
</comment>
<name>A0A8T0HH27_CERPU</name>
<dbReference type="AlphaFoldDB" id="A0A8T0HH27"/>
<accession>A0A8T0HH27</accession>